<dbReference type="STRING" id="94130.A0A2Z6SHC8"/>
<feature type="transmembrane region" description="Helical" evidence="2">
    <location>
        <begin position="56"/>
        <end position="79"/>
    </location>
</feature>
<keyword evidence="2" id="KW-1133">Transmembrane helix</keyword>
<proteinExistence type="predicted"/>
<keyword evidence="2" id="KW-0812">Transmembrane</keyword>
<keyword evidence="2" id="KW-0472">Membrane</keyword>
<evidence type="ECO:0000313" key="3">
    <source>
        <dbReference type="EMBL" id="GBC04899.1"/>
    </source>
</evidence>
<dbReference type="AlphaFoldDB" id="A0A2Z6SHC8"/>
<evidence type="ECO:0008006" key="5">
    <source>
        <dbReference type="Google" id="ProtNLM"/>
    </source>
</evidence>
<sequence length="472" mass="52701">MSEKAGYTAIPLEEPQVPSERELPPYSEKPHYTPAFNTHDCCYQHHQQRRKAWRKALIAVLILFLGGRFLFAGLSYFMLNNDFNSFDDQYIWIQVPGLGPHHEPEIGSPEMPYNAPPVPSPPESPVCEPTIKWNGPSELMLDPRDVTGLVFSVKGISAHGSVIIRQDNQDIHSKDQAFINVTNIIKLSEDSLQKEVDIKIDIIDDDYTILVETPSFDGPRPTQKCVKVDTIITIPNNIHFFRSLLVDVPNSWVLAENLGGVDFAYVSFKTKNGHIRAKDISAAITEITTVNGHIQGGYVVSESLDVRTVNGAIEISALVNPWADDVSVTAKSINGHLDISVHELKEKQILNLKAGSVNGGVVATVPDTYHGDFSASTLIGYSYVEGQDITYIKKTRNVKVGYKNKKDDDGDNDDDDDLYKKKMKKMHKRTMKKTKKCRHGHKGHKGRDDDEKSSQINVEAVTGAVELYFLES</sequence>
<feature type="region of interest" description="Disordered" evidence="1">
    <location>
        <begin position="424"/>
        <end position="457"/>
    </location>
</feature>
<organism evidence="3 4">
    <name type="scientific">Rhizophagus clarus</name>
    <dbReference type="NCBI Taxonomy" id="94130"/>
    <lineage>
        <taxon>Eukaryota</taxon>
        <taxon>Fungi</taxon>
        <taxon>Fungi incertae sedis</taxon>
        <taxon>Mucoromycota</taxon>
        <taxon>Glomeromycotina</taxon>
        <taxon>Glomeromycetes</taxon>
        <taxon>Glomerales</taxon>
        <taxon>Glomeraceae</taxon>
        <taxon>Rhizophagus</taxon>
    </lineage>
</organism>
<feature type="compositionally biased region" description="Basic residues" evidence="1">
    <location>
        <begin position="424"/>
        <end position="445"/>
    </location>
</feature>
<gene>
    <name evidence="3" type="ORF">RclHR1_05930009</name>
</gene>
<evidence type="ECO:0000256" key="1">
    <source>
        <dbReference type="SAM" id="MobiDB-lite"/>
    </source>
</evidence>
<dbReference type="Proteomes" id="UP000247702">
    <property type="component" value="Unassembled WGS sequence"/>
</dbReference>
<evidence type="ECO:0000256" key="2">
    <source>
        <dbReference type="SAM" id="Phobius"/>
    </source>
</evidence>
<keyword evidence="4" id="KW-1185">Reference proteome</keyword>
<evidence type="ECO:0000313" key="4">
    <source>
        <dbReference type="Proteomes" id="UP000247702"/>
    </source>
</evidence>
<comment type="caution">
    <text evidence="3">The sequence shown here is derived from an EMBL/GenBank/DDBJ whole genome shotgun (WGS) entry which is preliminary data.</text>
</comment>
<protein>
    <recommendedName>
        <fullName evidence="5">Adhesin domain-containing protein</fullName>
    </recommendedName>
</protein>
<dbReference type="EMBL" id="BEXD01003974">
    <property type="protein sequence ID" value="GBC04899.1"/>
    <property type="molecule type" value="Genomic_DNA"/>
</dbReference>
<reference evidence="3 4" key="1">
    <citation type="submission" date="2017-11" db="EMBL/GenBank/DDBJ databases">
        <title>The genome of Rhizophagus clarus HR1 reveals common genetic basis of auxotrophy among arbuscular mycorrhizal fungi.</title>
        <authorList>
            <person name="Kobayashi Y."/>
        </authorList>
    </citation>
    <scope>NUCLEOTIDE SEQUENCE [LARGE SCALE GENOMIC DNA]</scope>
    <source>
        <strain evidence="3 4">HR1</strain>
    </source>
</reference>
<accession>A0A2Z6SHC8</accession>
<name>A0A2Z6SHC8_9GLOM</name>